<dbReference type="EMBL" id="OIVN01006330">
    <property type="protein sequence ID" value="SPD30739.1"/>
    <property type="molecule type" value="Genomic_DNA"/>
</dbReference>
<accession>A0A2N9J2S2</accession>
<sequence length="106" mass="12086">MKPVERSRTDKRSTPHAVVVTSSNDTRNKKQRGKEKEFEEWPAISCTTEEMHAVIDKWIADGFLRLPGVRPGKRVGSTGFGFDPSGFEVRRVRVKKRVVLNGYQNL</sequence>
<reference evidence="2" key="1">
    <citation type="submission" date="2018-02" db="EMBL/GenBank/DDBJ databases">
        <authorList>
            <person name="Cohen D.B."/>
            <person name="Kent A.D."/>
        </authorList>
    </citation>
    <scope>NUCLEOTIDE SEQUENCE</scope>
</reference>
<feature type="compositionally biased region" description="Basic and acidic residues" evidence="1">
    <location>
        <begin position="1"/>
        <end position="13"/>
    </location>
</feature>
<name>A0A2N9J2S2_FAGSY</name>
<organism evidence="2">
    <name type="scientific">Fagus sylvatica</name>
    <name type="common">Beechnut</name>
    <dbReference type="NCBI Taxonomy" id="28930"/>
    <lineage>
        <taxon>Eukaryota</taxon>
        <taxon>Viridiplantae</taxon>
        <taxon>Streptophyta</taxon>
        <taxon>Embryophyta</taxon>
        <taxon>Tracheophyta</taxon>
        <taxon>Spermatophyta</taxon>
        <taxon>Magnoliopsida</taxon>
        <taxon>eudicotyledons</taxon>
        <taxon>Gunneridae</taxon>
        <taxon>Pentapetalae</taxon>
        <taxon>rosids</taxon>
        <taxon>fabids</taxon>
        <taxon>Fagales</taxon>
        <taxon>Fagaceae</taxon>
        <taxon>Fagus</taxon>
    </lineage>
</organism>
<evidence type="ECO:0000313" key="2">
    <source>
        <dbReference type="EMBL" id="SPD30739.1"/>
    </source>
</evidence>
<gene>
    <name evidence="2" type="ORF">FSB_LOCUS58621</name>
</gene>
<protein>
    <submittedName>
        <fullName evidence="2">Uncharacterized protein</fullName>
    </submittedName>
</protein>
<evidence type="ECO:0000256" key="1">
    <source>
        <dbReference type="SAM" id="MobiDB-lite"/>
    </source>
</evidence>
<dbReference type="AlphaFoldDB" id="A0A2N9J2S2"/>
<feature type="region of interest" description="Disordered" evidence="1">
    <location>
        <begin position="1"/>
        <end position="40"/>
    </location>
</feature>
<proteinExistence type="predicted"/>